<gene>
    <name evidence="2" type="ORF">FPK87_27035</name>
</gene>
<proteinExistence type="predicted"/>
<keyword evidence="1" id="KW-0812">Transmembrane</keyword>
<feature type="non-terminal residue" evidence="2">
    <location>
        <position position="1"/>
    </location>
</feature>
<dbReference type="Pfam" id="PF00873">
    <property type="entry name" value="ACR_tran"/>
    <property type="match status" value="1"/>
</dbReference>
<protein>
    <submittedName>
        <fullName evidence="2">Uncharacterized protein</fullName>
    </submittedName>
</protein>
<name>A0ABD5DG21_ACIBA</name>
<keyword evidence="1" id="KW-0472">Membrane</keyword>
<dbReference type="Gene3D" id="1.20.1640.10">
    <property type="entry name" value="Multidrug efflux transporter AcrB transmembrane domain"/>
    <property type="match status" value="1"/>
</dbReference>
<evidence type="ECO:0000313" key="2">
    <source>
        <dbReference type="EMBL" id="MDR8264079.1"/>
    </source>
</evidence>
<reference evidence="2" key="1">
    <citation type="submission" date="2019-07" db="EMBL/GenBank/DDBJ databases">
        <title>Biological characteristics of mucoid Acinetobacter baumannii from a general hospital in China.</title>
        <authorList>
            <person name="Hua X."/>
            <person name="Yu Y."/>
        </authorList>
    </citation>
    <scope>NUCLEOTIDE SEQUENCE [LARGE SCALE GENOMIC DNA]</scope>
    <source>
        <strain evidence="2">N41</strain>
    </source>
</reference>
<feature type="transmembrane region" description="Helical" evidence="1">
    <location>
        <begin position="20"/>
        <end position="46"/>
    </location>
</feature>
<dbReference type="AlphaFoldDB" id="A0ABD5DG21"/>
<dbReference type="EMBL" id="VMBB01001418">
    <property type="protein sequence ID" value="MDR8264079.1"/>
    <property type="molecule type" value="Genomic_DNA"/>
</dbReference>
<comment type="caution">
    <text evidence="2">The sequence shown here is derived from an EMBL/GenBank/DDBJ whole genome shotgun (WGS) entry which is preliminary data.</text>
</comment>
<dbReference type="InterPro" id="IPR001036">
    <property type="entry name" value="Acrflvin-R"/>
</dbReference>
<organism evidence="2">
    <name type="scientific">Acinetobacter baumannii</name>
    <dbReference type="NCBI Taxonomy" id="470"/>
    <lineage>
        <taxon>Bacteria</taxon>
        <taxon>Pseudomonadati</taxon>
        <taxon>Pseudomonadota</taxon>
        <taxon>Gammaproteobacteria</taxon>
        <taxon>Moraxellales</taxon>
        <taxon>Moraxellaceae</taxon>
        <taxon>Acinetobacter</taxon>
        <taxon>Acinetobacter calcoaceticus/baumannii complex</taxon>
    </lineage>
</organism>
<evidence type="ECO:0000256" key="1">
    <source>
        <dbReference type="SAM" id="Phobius"/>
    </source>
</evidence>
<dbReference type="PANTHER" id="PTHR32063">
    <property type="match status" value="1"/>
</dbReference>
<dbReference type="SUPFAM" id="SSF82866">
    <property type="entry name" value="Multidrug efflux transporter AcrB transmembrane domain"/>
    <property type="match status" value="1"/>
</dbReference>
<dbReference type="PANTHER" id="PTHR32063:SF72">
    <property type="entry name" value="MULTIDRUG EXPORT PROTEIN ACRF"/>
    <property type="match status" value="1"/>
</dbReference>
<accession>A0ABD5DG21</accession>
<keyword evidence="1" id="KW-1133">Transmembrane helix</keyword>
<sequence>LGVMPLVISHGAGSGAQNAVGTGVMGGMLTATLLAIFFVPVFFVVVRRRFTRHAE</sequence>